<keyword evidence="7" id="KW-1133">Transmembrane helix</keyword>
<evidence type="ECO:0000256" key="2">
    <source>
        <dbReference type="ARBA" id="ARBA00022737"/>
    </source>
</evidence>
<feature type="domain" description="C3H1-type" evidence="8">
    <location>
        <begin position="381"/>
        <end position="404"/>
    </location>
</feature>
<evidence type="ECO:0000256" key="4">
    <source>
        <dbReference type="ARBA" id="ARBA00022833"/>
    </source>
</evidence>
<keyword evidence="4 5" id="KW-0862">Zinc</keyword>
<comment type="caution">
    <text evidence="9">The sequence shown here is derived from an EMBL/GenBank/DDBJ whole genome shotgun (WGS) entry which is preliminary data.</text>
</comment>
<dbReference type="OrthoDB" id="2289985at2759"/>
<proteinExistence type="predicted"/>
<dbReference type="Gene3D" id="3.30.1370.210">
    <property type="match status" value="1"/>
</dbReference>
<evidence type="ECO:0000256" key="6">
    <source>
        <dbReference type="SAM" id="MobiDB-lite"/>
    </source>
</evidence>
<dbReference type="EMBL" id="MCGE01000015">
    <property type="protein sequence ID" value="ORZ14211.1"/>
    <property type="molecule type" value="Genomic_DNA"/>
</dbReference>
<keyword evidence="7" id="KW-0812">Transmembrane</keyword>
<name>A0A1X2IDA5_9FUNG</name>
<feature type="transmembrane region" description="Helical" evidence="7">
    <location>
        <begin position="518"/>
        <end position="540"/>
    </location>
</feature>
<feature type="region of interest" description="Disordered" evidence="6">
    <location>
        <begin position="448"/>
        <end position="467"/>
    </location>
</feature>
<gene>
    <name evidence="9" type="ORF">BCR42DRAFT_492833</name>
</gene>
<dbReference type="Proteomes" id="UP000193560">
    <property type="component" value="Unassembled WGS sequence"/>
</dbReference>
<dbReference type="PANTHER" id="PTHR13119:SF12">
    <property type="entry name" value="PROTEIN SUPPRESSOR OF SABLE"/>
    <property type="match status" value="1"/>
</dbReference>
<organism evidence="9 10">
    <name type="scientific">Absidia repens</name>
    <dbReference type="NCBI Taxonomy" id="90262"/>
    <lineage>
        <taxon>Eukaryota</taxon>
        <taxon>Fungi</taxon>
        <taxon>Fungi incertae sedis</taxon>
        <taxon>Mucoromycota</taxon>
        <taxon>Mucoromycotina</taxon>
        <taxon>Mucoromycetes</taxon>
        <taxon>Mucorales</taxon>
        <taxon>Cunninghamellaceae</taxon>
        <taxon>Absidia</taxon>
    </lineage>
</organism>
<feature type="compositionally biased region" description="Polar residues" evidence="6">
    <location>
        <begin position="174"/>
        <end position="192"/>
    </location>
</feature>
<sequence>MTDSSRLHSNWKTPFLFSPHDGPSLEDLTLLASSKCNSTTTPLPRPLPSSSPYQTQVLRHTSFQPFDPFNADILENTSAKDADLDELSNFLSRQFLDDVDADTLPTTKNISSITTSVSIQSYSPTDTAWRLDGGEKIRKPWSPSFHATSHLTSSSTSSQTTLLSQQDDDTDNTNGGRNTNISNSRTNELLSTPSPPTATWWDRYGNDSEFDPTLPFYQGDQENSSTAVDLPGTINSATCDNNRRMELDGGDNGKQQQRQQQPQELDMTMVALKKLATLFPHLDEKELGQTLAALDYDIERTIETLLPAPPSPQCGTAGITSTSTTPPAIMSTVPATVTATATATGPKVHLIKSPIPSTSPPLRSPTQPAVPAAAATAISLPKKRQVCRHYLAGDCYRKDCWFAHDLDVKPCKFWLQGSCLKGDTCEFAHSLKEMEQVADYHQQQQQYQQISNSSGSGHHHSSQLDHRQQCHHQQQDQHYTPTTVVEFPILIARSNRKSKKSHNKKKSFKKLCVCLRCLHALMCIYTVCVCWFMPWICAYIDETMDFDRAIDAPRPSLEFGRIMFLLLKRCKLRSRLIGCEKKKNFPSIREDHI</sequence>
<dbReference type="CDD" id="cd14279">
    <property type="entry name" value="CUE"/>
    <property type="match status" value="1"/>
</dbReference>
<dbReference type="Gene3D" id="1.10.8.10">
    <property type="entry name" value="DNA helicase RuvA subunit, C-terminal domain"/>
    <property type="match status" value="1"/>
</dbReference>
<keyword evidence="10" id="KW-1185">Reference proteome</keyword>
<dbReference type="GO" id="GO:0003723">
    <property type="term" value="F:RNA binding"/>
    <property type="evidence" value="ECO:0007669"/>
    <property type="project" value="InterPro"/>
</dbReference>
<protein>
    <recommendedName>
        <fullName evidence="8">C3H1-type domain-containing protein</fullName>
    </recommendedName>
</protein>
<reference evidence="9 10" key="1">
    <citation type="submission" date="2016-07" db="EMBL/GenBank/DDBJ databases">
        <title>Pervasive Adenine N6-methylation of Active Genes in Fungi.</title>
        <authorList>
            <consortium name="DOE Joint Genome Institute"/>
            <person name="Mondo S.J."/>
            <person name="Dannebaum R.O."/>
            <person name="Kuo R.C."/>
            <person name="Labutti K."/>
            <person name="Haridas S."/>
            <person name="Kuo A."/>
            <person name="Salamov A."/>
            <person name="Ahrendt S.R."/>
            <person name="Lipzen A."/>
            <person name="Sullivan W."/>
            <person name="Andreopoulos W.B."/>
            <person name="Clum A."/>
            <person name="Lindquist E."/>
            <person name="Daum C."/>
            <person name="Ramamoorthy G.K."/>
            <person name="Gryganskyi A."/>
            <person name="Culley D."/>
            <person name="Magnuson J.K."/>
            <person name="James T.Y."/>
            <person name="O'Malley M.A."/>
            <person name="Stajich J.E."/>
            <person name="Spatafora J.W."/>
            <person name="Visel A."/>
            <person name="Grigoriev I.V."/>
        </authorList>
    </citation>
    <scope>NUCLEOTIDE SEQUENCE [LARGE SCALE GENOMIC DNA]</scope>
    <source>
        <strain evidence="9 10">NRRL 1336</strain>
    </source>
</reference>
<keyword evidence="2" id="KW-0677">Repeat</keyword>
<keyword evidence="1 5" id="KW-0479">Metal-binding</keyword>
<dbReference type="Pfam" id="PF18345">
    <property type="entry name" value="zf_CCCH_4"/>
    <property type="match status" value="1"/>
</dbReference>
<dbReference type="AlphaFoldDB" id="A0A1X2IDA5"/>
<feature type="region of interest" description="Disordered" evidence="6">
    <location>
        <begin position="239"/>
        <end position="262"/>
    </location>
</feature>
<feature type="domain" description="C3H1-type" evidence="8">
    <location>
        <begin position="405"/>
        <end position="432"/>
    </location>
</feature>
<dbReference type="SUPFAM" id="SSF90229">
    <property type="entry name" value="CCCH zinc finger"/>
    <property type="match status" value="1"/>
</dbReference>
<feature type="compositionally biased region" description="Low complexity" evidence="6">
    <location>
        <begin position="148"/>
        <end position="165"/>
    </location>
</feature>
<keyword evidence="7" id="KW-0472">Membrane</keyword>
<feature type="zinc finger region" description="C3H1-type" evidence="5">
    <location>
        <begin position="381"/>
        <end position="404"/>
    </location>
</feature>
<evidence type="ECO:0000313" key="9">
    <source>
        <dbReference type="EMBL" id="ORZ14211.1"/>
    </source>
</evidence>
<evidence type="ECO:0000256" key="7">
    <source>
        <dbReference type="SAM" id="Phobius"/>
    </source>
</evidence>
<dbReference type="GO" id="GO:0005634">
    <property type="term" value="C:nucleus"/>
    <property type="evidence" value="ECO:0007669"/>
    <property type="project" value="TreeGrafter"/>
</dbReference>
<dbReference type="GO" id="GO:0045892">
    <property type="term" value="P:negative regulation of DNA-templated transcription"/>
    <property type="evidence" value="ECO:0007669"/>
    <property type="project" value="InterPro"/>
</dbReference>
<feature type="region of interest" description="Disordered" evidence="6">
    <location>
        <begin position="140"/>
        <end position="205"/>
    </location>
</feature>
<accession>A0A1X2IDA5</accession>
<feature type="zinc finger region" description="C3H1-type" evidence="5">
    <location>
        <begin position="405"/>
        <end position="432"/>
    </location>
</feature>
<evidence type="ECO:0000256" key="5">
    <source>
        <dbReference type="PROSITE-ProRule" id="PRU00723"/>
    </source>
</evidence>
<evidence type="ECO:0000256" key="3">
    <source>
        <dbReference type="ARBA" id="ARBA00022771"/>
    </source>
</evidence>
<dbReference type="GO" id="GO:0008270">
    <property type="term" value="F:zinc ion binding"/>
    <property type="evidence" value="ECO:0007669"/>
    <property type="project" value="UniProtKB-KW"/>
</dbReference>
<dbReference type="SMART" id="SM00356">
    <property type="entry name" value="ZnF_C3H1"/>
    <property type="match status" value="2"/>
</dbReference>
<evidence type="ECO:0000256" key="1">
    <source>
        <dbReference type="ARBA" id="ARBA00022723"/>
    </source>
</evidence>
<dbReference type="PANTHER" id="PTHR13119">
    <property type="entry name" value="ZINC FINGER CCCH DOMAIN-CONTAINING PROTEI"/>
    <property type="match status" value="1"/>
</dbReference>
<dbReference type="InterPro" id="IPR045124">
    <property type="entry name" value="Su(sable)-like"/>
</dbReference>
<evidence type="ECO:0000259" key="8">
    <source>
        <dbReference type="PROSITE" id="PS50103"/>
    </source>
</evidence>
<dbReference type="STRING" id="90262.A0A1X2IDA5"/>
<dbReference type="PROSITE" id="PS50103">
    <property type="entry name" value="ZF_C3H1"/>
    <property type="match status" value="2"/>
</dbReference>
<dbReference type="InterPro" id="IPR000571">
    <property type="entry name" value="Znf_CCCH"/>
</dbReference>
<evidence type="ECO:0000313" key="10">
    <source>
        <dbReference type="Proteomes" id="UP000193560"/>
    </source>
</evidence>
<dbReference type="InterPro" id="IPR036855">
    <property type="entry name" value="Znf_CCCH_sf"/>
</dbReference>
<keyword evidence="3 5" id="KW-0863">Zinc-finger</keyword>